<reference evidence="7 8" key="1">
    <citation type="journal article" date="2014" name="BMC Genomics">
        <title>Comparison of environmental and isolate Sulfobacillus genomes reveals diverse carbon, sulfur, nitrogen, and hydrogen metabolisms.</title>
        <authorList>
            <person name="Justice N.B."/>
            <person name="Norman A."/>
            <person name="Brown C.T."/>
            <person name="Singh A."/>
            <person name="Thomas B.C."/>
            <person name="Banfield J.F."/>
        </authorList>
    </citation>
    <scope>NUCLEOTIDE SEQUENCE [LARGE SCALE GENOMIC DNA]</scope>
    <source>
        <strain evidence="7">AMDSBA5</strain>
    </source>
</reference>
<accession>A0A2T2WRP7</accession>
<dbReference type="InterPro" id="IPR030191">
    <property type="entry name" value="CodB"/>
</dbReference>
<feature type="transmembrane region" description="Helical" evidence="6">
    <location>
        <begin position="145"/>
        <end position="163"/>
    </location>
</feature>
<comment type="subcellular location">
    <subcellularLocation>
        <location evidence="1">Membrane</location>
        <topology evidence="1">Multi-pass membrane protein</topology>
    </subcellularLocation>
</comment>
<feature type="transmembrane region" description="Helical" evidence="6">
    <location>
        <begin position="43"/>
        <end position="65"/>
    </location>
</feature>
<dbReference type="InterPro" id="IPR001248">
    <property type="entry name" value="Pur-cyt_permease"/>
</dbReference>
<feature type="transmembrane region" description="Helical" evidence="6">
    <location>
        <begin position="322"/>
        <end position="342"/>
    </location>
</feature>
<sequence length="440" mass="46255">MISCKVYVEVNDMVKEEHSFLENEFEHQPVPEQRRKSLLSVSLVWIGFPMVITGALVGGSIVSALGFRTGILAMLLGNLILFAYVGMQSSIAAKTGMSFALVATRVFGPKGYRVTSGLLSTIVIGWFAVQTGLTGASLHSSLGTSVFWIDILAGILFMGITIIGVRALSVIGALSVPFFLILGLYAVNIALTHTTWSQIFQFAGHPANGISFGLAVTMVIALFIDSGTMTPDFTRWAKSPRDAVIATFTAFPFANFMSMFFGAVVTAAGASSNGDFSAIIARLGPVGGLIAAAFLFVNSGSVCSHCLYNAAVGWSQILGKKLRWMAFVLGIVGISAAAAGMWNLLATWLSFLGVIVPGIGGTIIGHFTMFKNSDVTVPKIAFASWGAGAASSLLAHIVAPGLSDAVIGMVVAFGVYVLVAPQFAASRAIAPRMTIEEDLS</sequence>
<dbReference type="AlphaFoldDB" id="A0A2T2WRP7"/>
<organism evidence="7 8">
    <name type="scientific">Sulfobacillus thermosulfidooxidans</name>
    <dbReference type="NCBI Taxonomy" id="28034"/>
    <lineage>
        <taxon>Bacteria</taxon>
        <taxon>Bacillati</taxon>
        <taxon>Bacillota</taxon>
        <taxon>Clostridia</taxon>
        <taxon>Eubacteriales</taxon>
        <taxon>Clostridiales Family XVII. Incertae Sedis</taxon>
        <taxon>Sulfobacillus</taxon>
    </lineage>
</organism>
<feature type="transmembrane region" description="Helical" evidence="6">
    <location>
        <begin position="71"/>
        <end position="93"/>
    </location>
</feature>
<evidence type="ECO:0000313" key="8">
    <source>
        <dbReference type="Proteomes" id="UP000242705"/>
    </source>
</evidence>
<dbReference type="Gene3D" id="1.10.4160.10">
    <property type="entry name" value="Hydantoin permease"/>
    <property type="match status" value="1"/>
</dbReference>
<feature type="transmembrane region" description="Helical" evidence="6">
    <location>
        <begin position="380"/>
        <end position="399"/>
    </location>
</feature>
<evidence type="ECO:0008006" key="9">
    <source>
        <dbReference type="Google" id="ProtNLM"/>
    </source>
</evidence>
<feature type="transmembrane region" description="Helical" evidence="6">
    <location>
        <begin position="203"/>
        <end position="224"/>
    </location>
</feature>
<dbReference type="Pfam" id="PF02133">
    <property type="entry name" value="Transp_cyt_pur"/>
    <property type="match status" value="1"/>
</dbReference>
<feature type="transmembrane region" description="Helical" evidence="6">
    <location>
        <begin position="114"/>
        <end position="133"/>
    </location>
</feature>
<keyword evidence="4 6" id="KW-1133">Transmembrane helix</keyword>
<feature type="transmembrane region" description="Helical" evidence="6">
    <location>
        <begin position="289"/>
        <end position="310"/>
    </location>
</feature>
<dbReference type="GO" id="GO:0005886">
    <property type="term" value="C:plasma membrane"/>
    <property type="evidence" value="ECO:0007669"/>
    <property type="project" value="TreeGrafter"/>
</dbReference>
<feature type="transmembrane region" description="Helical" evidence="6">
    <location>
        <begin position="348"/>
        <end position="368"/>
    </location>
</feature>
<gene>
    <name evidence="7" type="ORF">C7B47_13645</name>
</gene>
<dbReference type="PANTHER" id="PTHR30569:SF0">
    <property type="entry name" value="CYTOSINE PERMEASE"/>
    <property type="match status" value="1"/>
</dbReference>
<evidence type="ECO:0000256" key="1">
    <source>
        <dbReference type="ARBA" id="ARBA00004141"/>
    </source>
</evidence>
<comment type="similarity">
    <text evidence="2">Belongs to the purine-cytosine permease (2.A.39) family.</text>
</comment>
<evidence type="ECO:0000256" key="4">
    <source>
        <dbReference type="ARBA" id="ARBA00022989"/>
    </source>
</evidence>
<dbReference type="GO" id="GO:0015209">
    <property type="term" value="F:cytosine transmembrane transporter activity"/>
    <property type="evidence" value="ECO:0007669"/>
    <property type="project" value="InterPro"/>
</dbReference>
<feature type="transmembrane region" description="Helical" evidence="6">
    <location>
        <begin position="244"/>
        <end position="269"/>
    </location>
</feature>
<keyword evidence="5 6" id="KW-0472">Membrane</keyword>
<evidence type="ECO:0000256" key="5">
    <source>
        <dbReference type="ARBA" id="ARBA00023136"/>
    </source>
</evidence>
<dbReference type="EMBL" id="PXYX01000040">
    <property type="protein sequence ID" value="PSR24915.1"/>
    <property type="molecule type" value="Genomic_DNA"/>
</dbReference>
<evidence type="ECO:0000256" key="2">
    <source>
        <dbReference type="ARBA" id="ARBA00008974"/>
    </source>
</evidence>
<proteinExistence type="inferred from homology"/>
<feature type="transmembrane region" description="Helical" evidence="6">
    <location>
        <begin position="405"/>
        <end position="425"/>
    </location>
</feature>
<protein>
    <recommendedName>
        <fullName evidence="9">Cytosine permease</fullName>
    </recommendedName>
</protein>
<evidence type="ECO:0000256" key="3">
    <source>
        <dbReference type="ARBA" id="ARBA00022692"/>
    </source>
</evidence>
<feature type="transmembrane region" description="Helical" evidence="6">
    <location>
        <begin position="170"/>
        <end position="191"/>
    </location>
</feature>
<comment type="caution">
    <text evidence="7">The sequence shown here is derived from an EMBL/GenBank/DDBJ whole genome shotgun (WGS) entry which is preliminary data.</text>
</comment>
<name>A0A2T2WRP7_SULTH</name>
<dbReference type="PANTHER" id="PTHR30569">
    <property type="entry name" value="CYTOSINE TRANSPORTER CODB"/>
    <property type="match status" value="1"/>
</dbReference>
<evidence type="ECO:0000313" key="7">
    <source>
        <dbReference type="EMBL" id="PSR24915.1"/>
    </source>
</evidence>
<dbReference type="Proteomes" id="UP000242705">
    <property type="component" value="Unassembled WGS sequence"/>
</dbReference>
<keyword evidence="3 6" id="KW-0812">Transmembrane</keyword>
<evidence type="ECO:0000256" key="6">
    <source>
        <dbReference type="SAM" id="Phobius"/>
    </source>
</evidence>